<dbReference type="AlphaFoldDB" id="I7KTB0"/>
<evidence type="ECO:0000256" key="2">
    <source>
        <dbReference type="ARBA" id="ARBA00018672"/>
    </source>
</evidence>
<name>I7KTB0_9CLOT</name>
<evidence type="ECO:0000256" key="8">
    <source>
        <dbReference type="ARBA" id="ARBA00023163"/>
    </source>
</evidence>
<evidence type="ECO:0000256" key="1">
    <source>
        <dbReference type="ARBA" id="ARBA00004496"/>
    </source>
</evidence>
<keyword evidence="4 10" id="KW-0597">Phosphoprotein</keyword>
<accession>I7KTB0</accession>
<dbReference type="PANTHER" id="PTHR42713">
    <property type="entry name" value="HISTIDINE KINASE-RELATED"/>
    <property type="match status" value="1"/>
</dbReference>
<dbReference type="EMBL" id="CAKP01000038">
    <property type="protein sequence ID" value="CCJ32943.1"/>
    <property type="molecule type" value="Genomic_DNA"/>
</dbReference>
<evidence type="ECO:0000259" key="11">
    <source>
        <dbReference type="PROSITE" id="PS01124"/>
    </source>
</evidence>
<keyword evidence="6" id="KW-0805">Transcription regulation</keyword>
<dbReference type="Pfam" id="PF00072">
    <property type="entry name" value="Response_reg"/>
    <property type="match status" value="1"/>
</dbReference>
<evidence type="ECO:0000256" key="5">
    <source>
        <dbReference type="ARBA" id="ARBA00023012"/>
    </source>
</evidence>
<dbReference type="SUPFAM" id="SSF52172">
    <property type="entry name" value="CheY-like"/>
    <property type="match status" value="1"/>
</dbReference>
<comment type="function">
    <text evidence="9">May play the central regulatory role in sporulation. It may be an element of the effector pathway responsible for the activation of sporulation genes in response to nutritional stress. Spo0A may act in concert with spo0H (a sigma factor) to control the expression of some genes that are critical to the sporulation process.</text>
</comment>
<dbReference type="Gene3D" id="1.10.10.60">
    <property type="entry name" value="Homeodomain-like"/>
    <property type="match status" value="2"/>
</dbReference>
<evidence type="ECO:0000313" key="14">
    <source>
        <dbReference type="Proteomes" id="UP000007652"/>
    </source>
</evidence>
<comment type="subcellular location">
    <subcellularLocation>
        <location evidence="1">Cytoplasm</location>
    </subcellularLocation>
</comment>
<evidence type="ECO:0000259" key="12">
    <source>
        <dbReference type="PROSITE" id="PS50110"/>
    </source>
</evidence>
<keyword evidence="14" id="KW-1185">Reference proteome</keyword>
<comment type="caution">
    <text evidence="13">The sequence shown here is derived from an EMBL/GenBank/DDBJ whole genome shotgun (WGS) entry which is preliminary data.</text>
</comment>
<dbReference type="STRING" id="857293.CAAU_0859"/>
<dbReference type="InterPro" id="IPR009057">
    <property type="entry name" value="Homeodomain-like_sf"/>
</dbReference>
<keyword evidence="7" id="KW-0238">DNA-binding</keyword>
<keyword evidence="3" id="KW-0963">Cytoplasm</keyword>
<dbReference type="InterPro" id="IPR001789">
    <property type="entry name" value="Sig_transdc_resp-reg_receiver"/>
</dbReference>
<dbReference type="PROSITE" id="PS01124">
    <property type="entry name" value="HTH_ARAC_FAMILY_2"/>
    <property type="match status" value="1"/>
</dbReference>
<evidence type="ECO:0000256" key="3">
    <source>
        <dbReference type="ARBA" id="ARBA00022490"/>
    </source>
</evidence>
<dbReference type="InterPro" id="IPR018062">
    <property type="entry name" value="HTH_AraC-typ_CS"/>
</dbReference>
<organism evidence="13 14">
    <name type="scientific">Caloramator australicus RC3</name>
    <dbReference type="NCBI Taxonomy" id="857293"/>
    <lineage>
        <taxon>Bacteria</taxon>
        <taxon>Bacillati</taxon>
        <taxon>Bacillota</taxon>
        <taxon>Clostridia</taxon>
        <taxon>Eubacteriales</taxon>
        <taxon>Clostridiaceae</taxon>
        <taxon>Caloramator</taxon>
    </lineage>
</organism>
<dbReference type="PROSITE" id="PS50110">
    <property type="entry name" value="RESPONSE_REGULATORY"/>
    <property type="match status" value="1"/>
</dbReference>
<dbReference type="InterPro" id="IPR018060">
    <property type="entry name" value="HTH_AraC"/>
</dbReference>
<gene>
    <name evidence="13" type="ORF">CAAU_0859</name>
</gene>
<dbReference type="Proteomes" id="UP000007652">
    <property type="component" value="Unassembled WGS sequence"/>
</dbReference>
<dbReference type="PROSITE" id="PS00041">
    <property type="entry name" value="HTH_ARAC_FAMILY_1"/>
    <property type="match status" value="1"/>
</dbReference>
<dbReference type="InterPro" id="IPR051552">
    <property type="entry name" value="HptR"/>
</dbReference>
<dbReference type="PANTHER" id="PTHR42713:SF3">
    <property type="entry name" value="TRANSCRIPTIONAL REGULATORY PROTEIN HPTR"/>
    <property type="match status" value="1"/>
</dbReference>
<dbReference type="GO" id="GO:0003700">
    <property type="term" value="F:DNA-binding transcription factor activity"/>
    <property type="evidence" value="ECO:0007669"/>
    <property type="project" value="InterPro"/>
</dbReference>
<evidence type="ECO:0000256" key="9">
    <source>
        <dbReference type="ARBA" id="ARBA00024867"/>
    </source>
</evidence>
<dbReference type="CDD" id="cd17536">
    <property type="entry name" value="REC_YesN-like"/>
    <property type="match status" value="1"/>
</dbReference>
<dbReference type="RefSeq" id="WP_008908218.1">
    <property type="nucleotide sequence ID" value="NZ_CAKP01000038.1"/>
</dbReference>
<sequence length="517" mass="61172">MRNILILDDEKNIRLGLKAMIERKYLTYYNLYLASTVKEALIYFDNNKIDIVITDIRMPDEDGIAFMKKLKERNIKTNIIVLSGYDDFNYAVESLRYGAKDYLLKPINREELYKTIDKIEENIKQNEYIENQSSSEEFEEFRAAQLNYIFLNSHINEEDIEKICSKIKMDIFDKGYYVGVINNKRYSQCINDKELFEIIKDTIKEYEKTVNEKIIILTDGIGNIVIIGEEFEVFKCLESKISTKNHMVYAIGLSEKQFNINKIREGYLQAIEALKYTFLYNNHHLLSFSSIKDKLKNYELPIDKIKKISNMIGTDRENEIRGILKEVLDIKEITKYDISYLEGINKAINEFIFSSAIKKLDGDTLNKVRGINKIGNIFNYENFIEYFHAVEELIICLNDYTKQIMSIYADNPEMKRAVQYIHENFNRDINMAMVSNYVSLNYSYFSQAFKEYTGYNFVDYLKKIRIEKAKELLENFDYKIYEVGEMVGYKNSKQFAKTFREMEGISPIEYRNRLIMR</sequence>
<dbReference type="InterPro" id="IPR011006">
    <property type="entry name" value="CheY-like_superfamily"/>
</dbReference>
<reference evidence="13 14" key="1">
    <citation type="journal article" date="2011" name="J. Bacteriol.">
        <title>Draft genome sequence of Caloramator australicus strain RC3T, a thermoanaerobe from the Great Artesian Basin of Australia.</title>
        <authorList>
            <person name="Ogg C.D."/>
            <person name="Patel B.K.C."/>
        </authorList>
    </citation>
    <scope>NUCLEOTIDE SEQUENCE [LARGE SCALE GENOMIC DNA]</scope>
    <source>
        <strain evidence="13 14">RC3</strain>
    </source>
</reference>
<feature type="domain" description="Response regulatory" evidence="12">
    <location>
        <begin position="3"/>
        <end position="120"/>
    </location>
</feature>
<dbReference type="GO" id="GO:0005737">
    <property type="term" value="C:cytoplasm"/>
    <property type="evidence" value="ECO:0007669"/>
    <property type="project" value="UniProtKB-SubCell"/>
</dbReference>
<protein>
    <recommendedName>
        <fullName evidence="2">Stage 0 sporulation protein A homolog</fullName>
    </recommendedName>
</protein>
<evidence type="ECO:0000313" key="13">
    <source>
        <dbReference type="EMBL" id="CCJ32943.1"/>
    </source>
</evidence>
<keyword evidence="8" id="KW-0804">Transcription</keyword>
<evidence type="ECO:0000256" key="4">
    <source>
        <dbReference type="ARBA" id="ARBA00022553"/>
    </source>
</evidence>
<dbReference type="SUPFAM" id="SSF46689">
    <property type="entry name" value="Homeodomain-like"/>
    <property type="match status" value="2"/>
</dbReference>
<dbReference type="GO" id="GO:0043565">
    <property type="term" value="F:sequence-specific DNA binding"/>
    <property type="evidence" value="ECO:0007669"/>
    <property type="project" value="InterPro"/>
</dbReference>
<evidence type="ECO:0000256" key="10">
    <source>
        <dbReference type="PROSITE-ProRule" id="PRU00169"/>
    </source>
</evidence>
<dbReference type="eggNOG" id="COG2207">
    <property type="taxonomic scope" value="Bacteria"/>
</dbReference>
<feature type="domain" description="HTH araC/xylS-type" evidence="11">
    <location>
        <begin position="415"/>
        <end position="513"/>
    </location>
</feature>
<evidence type="ECO:0000256" key="7">
    <source>
        <dbReference type="ARBA" id="ARBA00023125"/>
    </source>
</evidence>
<dbReference type="Pfam" id="PF12833">
    <property type="entry name" value="HTH_18"/>
    <property type="match status" value="1"/>
</dbReference>
<keyword evidence="5" id="KW-0902">Two-component regulatory system</keyword>
<dbReference type="eggNOG" id="COG4753">
    <property type="taxonomic scope" value="Bacteria"/>
</dbReference>
<feature type="modified residue" description="4-aspartylphosphate" evidence="10">
    <location>
        <position position="55"/>
    </location>
</feature>
<proteinExistence type="predicted"/>
<dbReference type="SMART" id="SM00342">
    <property type="entry name" value="HTH_ARAC"/>
    <property type="match status" value="1"/>
</dbReference>
<dbReference type="GO" id="GO:0000160">
    <property type="term" value="P:phosphorelay signal transduction system"/>
    <property type="evidence" value="ECO:0007669"/>
    <property type="project" value="UniProtKB-KW"/>
</dbReference>
<dbReference type="Gene3D" id="3.40.50.2300">
    <property type="match status" value="1"/>
</dbReference>
<dbReference type="SMART" id="SM00448">
    <property type="entry name" value="REC"/>
    <property type="match status" value="1"/>
</dbReference>
<evidence type="ECO:0000256" key="6">
    <source>
        <dbReference type="ARBA" id="ARBA00023015"/>
    </source>
</evidence>